<gene>
    <name evidence="2" type="ORF">E6C50_10900</name>
</gene>
<name>A0A4S3ZVK2_9FLAO</name>
<comment type="caution">
    <text evidence="2">The sequence shown here is derived from an EMBL/GenBank/DDBJ whole genome shotgun (WGS) entry which is preliminary data.</text>
</comment>
<dbReference type="OrthoDB" id="1273722at2"/>
<proteinExistence type="predicted"/>
<evidence type="ECO:0000313" key="2">
    <source>
        <dbReference type="EMBL" id="THF49854.1"/>
    </source>
</evidence>
<accession>A0A4S3ZVK2</accession>
<keyword evidence="3" id="KW-1185">Reference proteome</keyword>
<dbReference type="EMBL" id="SSNZ01000004">
    <property type="protein sequence ID" value="THF49854.1"/>
    <property type="molecule type" value="Genomic_DNA"/>
</dbReference>
<reference evidence="2 3" key="1">
    <citation type="submission" date="2019-04" db="EMBL/GenBank/DDBJ databases">
        <title>Flavobacterium sp. nov. isolated from construction timber.</title>
        <authorList>
            <person name="Lin S.-Y."/>
            <person name="Chang C.-T."/>
            <person name="Young C.-C."/>
        </authorList>
    </citation>
    <scope>NUCLEOTIDE SEQUENCE [LARGE SCALE GENOMIC DNA]</scope>
    <source>
        <strain evidence="2 3">CC-CTC003</strain>
    </source>
</reference>
<dbReference type="Proteomes" id="UP000307507">
    <property type="component" value="Unassembled WGS sequence"/>
</dbReference>
<dbReference type="RefSeq" id="WP_136403263.1">
    <property type="nucleotide sequence ID" value="NZ_SSNZ01000004.1"/>
</dbReference>
<sequence>MEQKLPYLNFDNYVLRMPLLPVDHFLKLTAGKEVSDENIKKQFENPVVKEAVFLASPVLYREIEKWVSGNSKDPKEIQKIRLSFLKYLTRMASRSTPFGLFAGCGLGTFAEENAIRNADYTQNKRHTRLDMNFVGALNQSFTTNPSIREQLRYYPNSSLYFIGDHIRYVECLYKNGNRIHHLIEIEGSDYIRDCLKQAQTGVLKSVLAEALVSDEITEAEATEFIDELIDNQILVSEMELSVSGTEFIGQTLNILKKIKGAETLVSLLEEVAAKIDALDHTLGNDPERYHDLIETLRRFEIPFDEKFIFQTDMFLNASRNVLAQEVTVPLKKAITVLNRITPKNENQQLQQFMEKFRQRYEDREVPLSLVLDNELGIGYPVNNYKGGINTLLHNIRVPNVGTQKRKEVRWTALDSILYRKMQEARENKSAVIRIEEADLKGTEAGWDDLPDTFSVVAEVVKGEKEEQLVIRSVGGSGAANLMGRFCLGDPEMDKHARTIIRAEEELNPDKLVSEIIHLPENRVGNVLMRPDFRQFEIPYLATSGKPTENQLPITDLYVSVKSGRIVVRSRKHNKEVLPRLTNAHNYSHNSLPVYHFLCDLQAQGKRGGLYLNWGVHRDESNFLPRVEYENVILSKAKWKVLGNEFEKLKTIDTISGLADVTQWRDERKIPQYVFLVEGDNKLLLNLENLTSFQMLVSAVAKKSVFELEEFLGTDATLVGGNETEYFANEFIFSFFKTRS</sequence>
<evidence type="ECO:0000259" key="1">
    <source>
        <dbReference type="Pfam" id="PF04738"/>
    </source>
</evidence>
<evidence type="ECO:0000313" key="3">
    <source>
        <dbReference type="Proteomes" id="UP000307507"/>
    </source>
</evidence>
<organism evidence="2 3">
    <name type="scientific">Flavobacterium supellecticarium</name>
    <dbReference type="NCBI Taxonomy" id="2565924"/>
    <lineage>
        <taxon>Bacteria</taxon>
        <taxon>Pseudomonadati</taxon>
        <taxon>Bacteroidota</taxon>
        <taxon>Flavobacteriia</taxon>
        <taxon>Flavobacteriales</taxon>
        <taxon>Flavobacteriaceae</taxon>
        <taxon>Flavobacterium</taxon>
    </lineage>
</organism>
<dbReference type="Pfam" id="PF04738">
    <property type="entry name" value="Lant_dehydr_N"/>
    <property type="match status" value="1"/>
</dbReference>
<feature type="domain" description="Lantibiotic dehydratase N-terminal" evidence="1">
    <location>
        <begin position="44"/>
        <end position="694"/>
    </location>
</feature>
<protein>
    <recommendedName>
        <fullName evidence="1">Lantibiotic dehydratase N-terminal domain-containing protein</fullName>
    </recommendedName>
</protein>
<dbReference type="AlphaFoldDB" id="A0A4S3ZVK2"/>
<dbReference type="InterPro" id="IPR006827">
    <property type="entry name" value="Lant_deHydtase_N"/>
</dbReference>